<dbReference type="InterPro" id="IPR009097">
    <property type="entry name" value="Cyclic_Pdiesterase"/>
</dbReference>
<gene>
    <name evidence="1" type="ORF">EJ104_00080</name>
</gene>
<evidence type="ECO:0000313" key="1">
    <source>
        <dbReference type="EMBL" id="RTR30693.1"/>
    </source>
</evidence>
<dbReference type="GO" id="GO:0016874">
    <property type="term" value="F:ligase activity"/>
    <property type="evidence" value="ECO:0007669"/>
    <property type="project" value="UniProtKB-KW"/>
</dbReference>
<sequence length="191" mass="20840">MSGPSYLLALLPPDDVTERVVRWRERHGLHDAAAVPHITVKARSGLDADMDWQAAAQAALANHRPITFSFRAARIFPRGQALYLPVLGRGPVDLHLALLDAIRPAQRFGYEGPQMQPHLSVALARRGLDLAALLPDLQAEVADLAERPPHTAHQVALMRKPGPGGFYAVVDRWPLGEEKQREGTGLLGAQP</sequence>
<dbReference type="OrthoDB" id="70764at2"/>
<reference evidence="1 2" key="1">
    <citation type="submission" date="2018-12" db="EMBL/GenBank/DDBJ databases">
        <title>Deinococcus radiophilus ATCC 27603 genome sequencing and assembly.</title>
        <authorList>
            <person name="Maclea K.S."/>
            <person name="Maynard C.R."/>
        </authorList>
    </citation>
    <scope>NUCLEOTIDE SEQUENCE [LARGE SCALE GENOMIC DNA]</scope>
    <source>
        <strain evidence="1 2">ATCC 27603</strain>
    </source>
</reference>
<organism evidence="1 2">
    <name type="scientific">Deinococcus radiophilus</name>
    <dbReference type="NCBI Taxonomy" id="32062"/>
    <lineage>
        <taxon>Bacteria</taxon>
        <taxon>Thermotogati</taxon>
        <taxon>Deinococcota</taxon>
        <taxon>Deinococci</taxon>
        <taxon>Deinococcales</taxon>
        <taxon>Deinococcaceae</taxon>
        <taxon>Deinococcus</taxon>
    </lineage>
</organism>
<dbReference type="SUPFAM" id="SSF55144">
    <property type="entry name" value="LigT-like"/>
    <property type="match status" value="1"/>
</dbReference>
<keyword evidence="2" id="KW-1185">Reference proteome</keyword>
<proteinExistence type="predicted"/>
<evidence type="ECO:0000313" key="2">
    <source>
        <dbReference type="Proteomes" id="UP000277766"/>
    </source>
</evidence>
<keyword evidence="1" id="KW-0436">Ligase</keyword>
<protein>
    <submittedName>
        <fullName evidence="1">2'-5' RNA ligase family protein</fullName>
    </submittedName>
</protein>
<dbReference type="Pfam" id="PF13563">
    <property type="entry name" value="2_5_RNA_ligase2"/>
    <property type="match status" value="1"/>
</dbReference>
<dbReference type="AlphaFoldDB" id="A0A431W5N3"/>
<dbReference type="RefSeq" id="WP_126350721.1">
    <property type="nucleotide sequence ID" value="NZ_CP086380.1"/>
</dbReference>
<name>A0A431W5N3_9DEIO</name>
<dbReference type="EMBL" id="RXPE01000001">
    <property type="protein sequence ID" value="RTR30693.1"/>
    <property type="molecule type" value="Genomic_DNA"/>
</dbReference>
<accession>A0A431W5N3</accession>
<dbReference type="Gene3D" id="3.90.1140.10">
    <property type="entry name" value="Cyclic phosphodiesterase"/>
    <property type="match status" value="1"/>
</dbReference>
<comment type="caution">
    <text evidence="1">The sequence shown here is derived from an EMBL/GenBank/DDBJ whole genome shotgun (WGS) entry which is preliminary data.</text>
</comment>
<dbReference type="Proteomes" id="UP000277766">
    <property type="component" value="Unassembled WGS sequence"/>
</dbReference>